<evidence type="ECO:0000313" key="1">
    <source>
        <dbReference type="EMBL" id="KAJ9118513.1"/>
    </source>
</evidence>
<evidence type="ECO:0000313" key="2">
    <source>
        <dbReference type="Proteomes" id="UP001234202"/>
    </source>
</evidence>
<comment type="caution">
    <text evidence="1">The sequence shown here is derived from an EMBL/GenBank/DDBJ whole genome shotgun (WGS) entry which is preliminary data.</text>
</comment>
<dbReference type="EMBL" id="JASBWV010000028">
    <property type="protein sequence ID" value="KAJ9118513.1"/>
    <property type="molecule type" value="Genomic_DNA"/>
</dbReference>
<sequence length="100" mass="10940">MSKFREPLQRFGQKGQRQQPSRSLGDTQDTRSNAPPKSDSLAGPSDKTSEGPPLQKVEITVDMEDFGRDDRSVVSFRPLSVDGKSSKYTELSLGTPPASN</sequence>
<keyword evidence="2" id="KW-1185">Reference proteome</keyword>
<dbReference type="Proteomes" id="UP001234202">
    <property type="component" value="Unassembled WGS sequence"/>
</dbReference>
<gene>
    <name evidence="1" type="ORF">QFC24_006166</name>
</gene>
<protein>
    <submittedName>
        <fullName evidence="1">Uncharacterized protein</fullName>
    </submittedName>
</protein>
<reference evidence="1" key="1">
    <citation type="submission" date="2023-04" db="EMBL/GenBank/DDBJ databases">
        <title>Draft Genome sequencing of Naganishia species isolated from polar environments using Oxford Nanopore Technology.</title>
        <authorList>
            <person name="Leo P."/>
            <person name="Venkateswaran K."/>
        </authorList>
    </citation>
    <scope>NUCLEOTIDE SEQUENCE</scope>
    <source>
        <strain evidence="1">DBVPG 5303</strain>
    </source>
</reference>
<organism evidence="1 2">
    <name type="scientific">Naganishia onofrii</name>
    <dbReference type="NCBI Taxonomy" id="1851511"/>
    <lineage>
        <taxon>Eukaryota</taxon>
        <taxon>Fungi</taxon>
        <taxon>Dikarya</taxon>
        <taxon>Basidiomycota</taxon>
        <taxon>Agaricomycotina</taxon>
        <taxon>Tremellomycetes</taxon>
        <taxon>Filobasidiales</taxon>
        <taxon>Filobasidiaceae</taxon>
        <taxon>Naganishia</taxon>
    </lineage>
</organism>
<accession>A0ACC2X416</accession>
<proteinExistence type="predicted"/>
<name>A0ACC2X416_9TREE</name>